<dbReference type="EMBL" id="ML975153">
    <property type="protein sequence ID" value="KAF1814168.1"/>
    <property type="molecule type" value="Genomic_DNA"/>
</dbReference>
<dbReference type="AlphaFoldDB" id="A0A6G1G7X9"/>
<proteinExistence type="predicted"/>
<dbReference type="RefSeq" id="XP_033535799.1">
    <property type="nucleotide sequence ID" value="XM_033675595.1"/>
</dbReference>
<evidence type="ECO:0000313" key="3">
    <source>
        <dbReference type="EMBL" id="KAF1814168.1"/>
    </source>
</evidence>
<dbReference type="OrthoDB" id="5302380at2759"/>
<feature type="region of interest" description="Disordered" evidence="1">
    <location>
        <begin position="165"/>
        <end position="186"/>
    </location>
</feature>
<dbReference type="Proteomes" id="UP000504638">
    <property type="component" value="Unplaced"/>
</dbReference>
<gene>
    <name evidence="3 5" type="ORF">P152DRAFT_375075</name>
</gene>
<feature type="domain" description="DUF8004" evidence="2">
    <location>
        <begin position="26"/>
        <end position="120"/>
    </location>
</feature>
<evidence type="ECO:0000259" key="2">
    <source>
        <dbReference type="Pfam" id="PF26013"/>
    </source>
</evidence>
<dbReference type="PANTHER" id="PTHR39601">
    <property type="entry name" value="CHORIOGENIN HMINOR"/>
    <property type="match status" value="1"/>
</dbReference>
<dbReference type="InterPro" id="IPR058317">
    <property type="entry name" value="DUF8004"/>
</dbReference>
<sequence>MLSDLQTVMDNYYELNDPSQRRNSVDMVVNYLADRKLDDVRGNLDAALGLLAWCEQETVRWEEGFVEAFVHTVGMMTEDTIHSAAFKQISPVTRHNLVNAYNSLQLRVLSAEEQLTNFDFTDMYTNLLGTQSAGHVSKDHPALLAFRNFQFFLWQFYQRTYGEWPPPPSSANRPRGNSGITQNNPDGRASWLSRTIALRLQEDFGAMYDYLVDRNAAWDADEMRPSRKWQIVSTKPRSGSFDADVGGFPFTDMVVSWDLRKDYLHIPHPLPLLPVSRASLHGETGLNGNEKKGAKNKFLGSFGGFKKGKAVTVKDPKEQFQISLAFNGATNINRLGTTFEENTLLDSLSSFEKSPQNGNLPPGEARLGRWLLLYGILQVLSTISVDVSPLRYTQGVSYFLSPPLTGCPPW</sequence>
<reference evidence="5" key="2">
    <citation type="submission" date="2020-04" db="EMBL/GenBank/DDBJ databases">
        <authorList>
            <consortium name="NCBI Genome Project"/>
        </authorList>
    </citation>
    <scope>NUCLEOTIDE SEQUENCE</scope>
    <source>
        <strain evidence="5">CBS 781.70</strain>
    </source>
</reference>
<name>A0A6G1G7X9_9PEZI</name>
<evidence type="ECO:0000313" key="5">
    <source>
        <dbReference type="RefSeq" id="XP_033535799.1"/>
    </source>
</evidence>
<organism evidence="3">
    <name type="scientific">Eremomyces bilateralis CBS 781.70</name>
    <dbReference type="NCBI Taxonomy" id="1392243"/>
    <lineage>
        <taxon>Eukaryota</taxon>
        <taxon>Fungi</taxon>
        <taxon>Dikarya</taxon>
        <taxon>Ascomycota</taxon>
        <taxon>Pezizomycotina</taxon>
        <taxon>Dothideomycetes</taxon>
        <taxon>Dothideomycetes incertae sedis</taxon>
        <taxon>Eremomycetales</taxon>
        <taxon>Eremomycetaceae</taxon>
        <taxon>Eremomyces</taxon>
    </lineage>
</organism>
<evidence type="ECO:0000256" key="1">
    <source>
        <dbReference type="SAM" id="MobiDB-lite"/>
    </source>
</evidence>
<dbReference type="PANTHER" id="PTHR39601:SF2">
    <property type="entry name" value="CHORIOGENIN HMINOR"/>
    <property type="match status" value="1"/>
</dbReference>
<reference evidence="3 5" key="1">
    <citation type="submission" date="2020-01" db="EMBL/GenBank/DDBJ databases">
        <authorList>
            <consortium name="DOE Joint Genome Institute"/>
            <person name="Haridas S."/>
            <person name="Albert R."/>
            <person name="Binder M."/>
            <person name="Bloem J."/>
            <person name="Labutti K."/>
            <person name="Salamov A."/>
            <person name="Andreopoulos B."/>
            <person name="Baker S.E."/>
            <person name="Barry K."/>
            <person name="Bills G."/>
            <person name="Bluhm B.H."/>
            <person name="Cannon C."/>
            <person name="Castanera R."/>
            <person name="Culley D.E."/>
            <person name="Daum C."/>
            <person name="Ezra D."/>
            <person name="Gonzalez J.B."/>
            <person name="Henrissat B."/>
            <person name="Kuo A."/>
            <person name="Liang C."/>
            <person name="Lipzen A."/>
            <person name="Lutzoni F."/>
            <person name="Magnuson J."/>
            <person name="Mondo S."/>
            <person name="Nolan M."/>
            <person name="Ohm R."/>
            <person name="Pangilinan J."/>
            <person name="Park H.-J."/>
            <person name="Ramirez L."/>
            <person name="Alfaro M."/>
            <person name="Sun H."/>
            <person name="Tritt A."/>
            <person name="Yoshinaga Y."/>
            <person name="Zwiers L.-H."/>
            <person name="Turgeon B.G."/>
            <person name="Goodwin S.B."/>
            <person name="Spatafora J.W."/>
            <person name="Crous P.W."/>
            <person name="Grigoriev I.V."/>
        </authorList>
    </citation>
    <scope>NUCLEOTIDE SEQUENCE</scope>
    <source>
        <strain evidence="3 5">CBS 781.70</strain>
    </source>
</reference>
<keyword evidence="4" id="KW-1185">Reference proteome</keyword>
<accession>A0A6G1G7X9</accession>
<dbReference type="Pfam" id="PF26013">
    <property type="entry name" value="DUF8004"/>
    <property type="match status" value="1"/>
</dbReference>
<dbReference type="GeneID" id="54416165"/>
<evidence type="ECO:0000313" key="4">
    <source>
        <dbReference type="Proteomes" id="UP000504638"/>
    </source>
</evidence>
<reference evidence="5" key="3">
    <citation type="submission" date="2025-04" db="UniProtKB">
        <authorList>
            <consortium name="RefSeq"/>
        </authorList>
    </citation>
    <scope>IDENTIFICATION</scope>
    <source>
        <strain evidence="5">CBS 781.70</strain>
    </source>
</reference>
<feature type="non-terminal residue" evidence="3">
    <location>
        <position position="410"/>
    </location>
</feature>
<protein>
    <recommendedName>
        <fullName evidence="2">DUF8004 domain-containing protein</fullName>
    </recommendedName>
</protein>